<reference evidence="16" key="1">
    <citation type="submission" date="2016-10" db="EMBL/GenBank/DDBJ databases">
        <authorList>
            <person name="Varghese N."/>
            <person name="Submissions S."/>
        </authorList>
    </citation>
    <scope>NUCLEOTIDE SEQUENCE [LARGE SCALE GENOMIC DNA]</scope>
    <source>
        <strain evidence="16">DSM 1565</strain>
    </source>
</reference>
<organism evidence="15 16">
    <name type="scientific">Hyphomicrobium facile</name>
    <dbReference type="NCBI Taxonomy" id="51670"/>
    <lineage>
        <taxon>Bacteria</taxon>
        <taxon>Pseudomonadati</taxon>
        <taxon>Pseudomonadota</taxon>
        <taxon>Alphaproteobacteria</taxon>
        <taxon>Hyphomicrobiales</taxon>
        <taxon>Hyphomicrobiaceae</taxon>
        <taxon>Hyphomicrobium</taxon>
    </lineage>
</organism>
<comment type="subcellular location">
    <subcellularLocation>
        <location evidence="1 14">Cell membrane</location>
        <topology evidence="1 14">Multi-pass membrane protein</topology>
    </subcellularLocation>
</comment>
<keyword evidence="9 14" id="KW-1133">Transmembrane helix</keyword>
<keyword evidence="12 14" id="KW-0472">Membrane</keyword>
<sequence length="180" mass="19767">MSDAPSTVSPSAGSPARRAAIALVVTILLATAFVVIFPADAYLWIKSFHVIAIIAWMAAMLYLPRLFVYHAEAPVGSPQSESFKVMEGRLLNIIATPSMIIAWVLGLWLATTGHFWSAPWLHAKITLVLILSGLHGYLSASARAFREDRNTKPARHWRIINEVPAVLMIGIVILVIVKPF</sequence>
<feature type="binding site" description="axial binding residue" evidence="14">
    <location>
        <position position="49"/>
    </location>
    <ligand>
        <name>heme</name>
        <dbReference type="ChEBI" id="CHEBI:30413"/>
    </ligand>
    <ligandPart>
        <name>Fe</name>
        <dbReference type="ChEBI" id="CHEBI:18248"/>
    </ligandPart>
</feature>
<dbReference type="OrthoDB" id="9800824at2"/>
<comment type="cofactor">
    <cofactor evidence="14">
        <name>heme b</name>
        <dbReference type="ChEBI" id="CHEBI:60344"/>
    </cofactor>
    <text evidence="14">Binds 1 heme b (iron(II)-protoporphyrin IX) group per subunit.</text>
</comment>
<feature type="binding site" description="axial binding residue" evidence="14">
    <location>
        <position position="124"/>
    </location>
    <ligand>
        <name>heme</name>
        <dbReference type="ChEBI" id="CHEBI:30413"/>
    </ligand>
    <ligandPart>
        <name>Fe</name>
        <dbReference type="ChEBI" id="CHEBI:18248"/>
    </ligandPart>
</feature>
<feature type="transmembrane region" description="Helical" evidence="14">
    <location>
        <begin position="121"/>
        <end position="138"/>
    </location>
</feature>
<comment type="similarity">
    <text evidence="3 14">Belongs to the HemJ family.</text>
</comment>
<dbReference type="GO" id="GO:0005886">
    <property type="term" value="C:plasma membrane"/>
    <property type="evidence" value="ECO:0007669"/>
    <property type="project" value="UniProtKB-SubCell"/>
</dbReference>
<dbReference type="Proteomes" id="UP000199423">
    <property type="component" value="Unassembled WGS sequence"/>
</dbReference>
<dbReference type="NCBIfam" id="TIGR00701">
    <property type="entry name" value="protoporphyrinogen oxidase HemJ"/>
    <property type="match status" value="1"/>
</dbReference>
<dbReference type="GO" id="GO:0046872">
    <property type="term" value="F:metal ion binding"/>
    <property type="evidence" value="ECO:0007669"/>
    <property type="project" value="UniProtKB-KW"/>
</dbReference>
<accession>A0A1I7NSI5</accession>
<evidence type="ECO:0000256" key="12">
    <source>
        <dbReference type="ARBA" id="ARBA00023136"/>
    </source>
</evidence>
<dbReference type="Pfam" id="PF03653">
    <property type="entry name" value="UPF0093"/>
    <property type="match status" value="1"/>
</dbReference>
<dbReference type="EMBL" id="FPCH01000003">
    <property type="protein sequence ID" value="SFV37606.1"/>
    <property type="molecule type" value="Genomic_DNA"/>
</dbReference>
<dbReference type="HAMAP" id="MF_02239">
    <property type="entry name" value="HemJ"/>
    <property type="match status" value="1"/>
</dbReference>
<dbReference type="AlphaFoldDB" id="A0A1I7NSI5"/>
<dbReference type="EC" id="1.3.99.-" evidence="14"/>
<evidence type="ECO:0000256" key="8">
    <source>
        <dbReference type="ARBA" id="ARBA00022723"/>
    </source>
</evidence>
<evidence type="ECO:0000256" key="11">
    <source>
        <dbReference type="ARBA" id="ARBA00023004"/>
    </source>
</evidence>
<dbReference type="RefSeq" id="WP_092868748.1">
    <property type="nucleotide sequence ID" value="NZ_FPCH01000003.1"/>
</dbReference>
<dbReference type="PANTHER" id="PTHR40255">
    <property type="entry name" value="UPF0093 MEMBRANE PROTEIN SLR1790"/>
    <property type="match status" value="1"/>
</dbReference>
<evidence type="ECO:0000256" key="5">
    <source>
        <dbReference type="ARBA" id="ARBA00022475"/>
    </source>
</evidence>
<comment type="pathway">
    <text evidence="2 14">Porphyrin-containing compound metabolism; protoporphyrin-IX biosynthesis; protoporphyrin-IX from protoporphyrinogen-IX: step 1/1.</text>
</comment>
<evidence type="ECO:0000256" key="14">
    <source>
        <dbReference type="HAMAP-Rule" id="MF_02239"/>
    </source>
</evidence>
<dbReference type="STRING" id="51670.SAMN04488557_3248"/>
<evidence type="ECO:0000256" key="4">
    <source>
        <dbReference type="ARBA" id="ARBA00017504"/>
    </source>
</evidence>
<evidence type="ECO:0000256" key="10">
    <source>
        <dbReference type="ARBA" id="ARBA00023002"/>
    </source>
</evidence>
<dbReference type="GO" id="GO:0006782">
    <property type="term" value="P:protoporphyrinogen IX biosynthetic process"/>
    <property type="evidence" value="ECO:0007669"/>
    <property type="project" value="UniProtKB-UniRule"/>
</dbReference>
<keyword evidence="7 14" id="KW-0812">Transmembrane</keyword>
<feature type="transmembrane region" description="Helical" evidence="14">
    <location>
        <begin position="90"/>
        <end position="109"/>
    </location>
</feature>
<evidence type="ECO:0000256" key="1">
    <source>
        <dbReference type="ARBA" id="ARBA00004651"/>
    </source>
</evidence>
<keyword evidence="11 14" id="KW-0408">Iron</keyword>
<dbReference type="GO" id="GO:0070818">
    <property type="term" value="F:protoporphyrinogen oxidase activity"/>
    <property type="evidence" value="ECO:0007669"/>
    <property type="project" value="UniProtKB-UniRule"/>
</dbReference>
<evidence type="ECO:0000256" key="7">
    <source>
        <dbReference type="ARBA" id="ARBA00022692"/>
    </source>
</evidence>
<comment type="catalytic activity">
    <reaction evidence="13 14">
        <text>protoporphyrinogen IX + 3 A = protoporphyrin IX + 3 AH2</text>
        <dbReference type="Rhea" id="RHEA:62000"/>
        <dbReference type="ChEBI" id="CHEBI:13193"/>
        <dbReference type="ChEBI" id="CHEBI:17499"/>
        <dbReference type="ChEBI" id="CHEBI:57306"/>
        <dbReference type="ChEBI" id="CHEBI:57307"/>
    </reaction>
</comment>
<feature type="transmembrane region" description="Helical" evidence="14">
    <location>
        <begin position="159"/>
        <end position="177"/>
    </location>
</feature>
<feature type="transmembrane region" description="Helical" evidence="14">
    <location>
        <begin position="50"/>
        <end position="69"/>
    </location>
</feature>
<gene>
    <name evidence="15" type="ORF">SAMN04488557_3248</name>
</gene>
<keyword evidence="5 14" id="KW-1003">Cell membrane</keyword>
<dbReference type="UniPathway" id="UPA00251">
    <property type="reaction ID" value="UER00324"/>
</dbReference>
<evidence type="ECO:0000256" key="9">
    <source>
        <dbReference type="ARBA" id="ARBA00022989"/>
    </source>
</evidence>
<dbReference type="PANTHER" id="PTHR40255:SF1">
    <property type="entry name" value="PROTOPORPHYRINOGEN IX OXIDASE"/>
    <property type="match status" value="1"/>
</dbReference>
<dbReference type="InterPro" id="IPR005265">
    <property type="entry name" value="HemJ-like"/>
</dbReference>
<keyword evidence="16" id="KW-1185">Reference proteome</keyword>
<evidence type="ECO:0000256" key="2">
    <source>
        <dbReference type="ARBA" id="ARBA00005073"/>
    </source>
</evidence>
<keyword evidence="6 14" id="KW-0349">Heme</keyword>
<keyword evidence="8 14" id="KW-0479">Metal-binding</keyword>
<evidence type="ECO:0000313" key="16">
    <source>
        <dbReference type="Proteomes" id="UP000199423"/>
    </source>
</evidence>
<evidence type="ECO:0000256" key="13">
    <source>
        <dbReference type="ARBA" id="ARBA00048390"/>
    </source>
</evidence>
<evidence type="ECO:0000256" key="6">
    <source>
        <dbReference type="ARBA" id="ARBA00022617"/>
    </source>
</evidence>
<protein>
    <recommendedName>
        <fullName evidence="4 14">Protoporphyrinogen IX oxidase</fullName>
        <shortName evidence="14">PPO</shortName>
        <ecNumber evidence="14">1.3.99.-</ecNumber>
    </recommendedName>
</protein>
<comment type="subunit">
    <text evidence="14">Homodimer.</text>
</comment>
<name>A0A1I7NSI5_9HYPH</name>
<comment type="function">
    <text evidence="14">Catalyzes the oxidation of protoporphyrinogen IX to protoporphyrin IX.</text>
</comment>
<proteinExistence type="inferred from homology"/>
<keyword evidence="10 14" id="KW-0560">Oxidoreductase</keyword>
<evidence type="ECO:0000256" key="3">
    <source>
        <dbReference type="ARBA" id="ARBA00006501"/>
    </source>
</evidence>
<feature type="transmembrane region" description="Helical" evidence="14">
    <location>
        <begin position="20"/>
        <end position="44"/>
    </location>
</feature>
<evidence type="ECO:0000313" key="15">
    <source>
        <dbReference type="EMBL" id="SFV37606.1"/>
    </source>
</evidence>